<dbReference type="PANTHER" id="PTHR43669">
    <property type="entry name" value="5-KETO-D-GLUCONATE 5-REDUCTASE"/>
    <property type="match status" value="1"/>
</dbReference>
<dbReference type="FunFam" id="3.40.50.720:FF:000084">
    <property type="entry name" value="Short-chain dehydrogenase reductase"/>
    <property type="match status" value="1"/>
</dbReference>
<evidence type="ECO:0000259" key="4">
    <source>
        <dbReference type="SMART" id="SM00822"/>
    </source>
</evidence>
<dbReference type="PRINTS" id="PR00080">
    <property type="entry name" value="SDRFAMILY"/>
</dbReference>
<name>A0A0H5NGC0_NOCFR</name>
<dbReference type="SMART" id="SM00822">
    <property type="entry name" value="PKS_KR"/>
    <property type="match status" value="1"/>
</dbReference>
<dbReference type="Pfam" id="PF13561">
    <property type="entry name" value="adh_short_C2"/>
    <property type="match status" value="1"/>
</dbReference>
<dbReference type="SUPFAM" id="SSF51735">
    <property type="entry name" value="NAD(P)-binding Rossmann-fold domains"/>
    <property type="match status" value="1"/>
</dbReference>
<comment type="similarity">
    <text evidence="1">Belongs to the short-chain dehydrogenases/reductases (SDR) family.</text>
</comment>
<dbReference type="InterPro" id="IPR036291">
    <property type="entry name" value="NAD(P)-bd_dom_sf"/>
</dbReference>
<dbReference type="Gene3D" id="3.40.50.720">
    <property type="entry name" value="NAD(P)-binding Rossmann-like Domain"/>
    <property type="match status" value="1"/>
</dbReference>
<dbReference type="RefSeq" id="WP_060590487.1">
    <property type="nucleotide sequence ID" value="NZ_CP031418.1"/>
</dbReference>
<dbReference type="AlphaFoldDB" id="A0A0H5NGC0"/>
<organism evidence="5 6">
    <name type="scientific">Nocardia farcinica</name>
    <dbReference type="NCBI Taxonomy" id="37329"/>
    <lineage>
        <taxon>Bacteria</taxon>
        <taxon>Bacillati</taxon>
        <taxon>Actinomycetota</taxon>
        <taxon>Actinomycetes</taxon>
        <taxon>Mycobacteriales</taxon>
        <taxon>Nocardiaceae</taxon>
        <taxon>Nocardia</taxon>
    </lineage>
</organism>
<dbReference type="InterPro" id="IPR002347">
    <property type="entry name" value="SDR_fam"/>
</dbReference>
<dbReference type="Proteomes" id="UP000057820">
    <property type="component" value="Chromosome 1"/>
</dbReference>
<dbReference type="EMBL" id="LN868938">
    <property type="protein sequence ID" value="CRY74538.1"/>
    <property type="molecule type" value="Genomic_DNA"/>
</dbReference>
<protein>
    <submittedName>
        <fullName evidence="5">Glucose 1-dehydrogenase</fullName>
        <ecNumber evidence="5">1.1.1.47</ecNumber>
    </submittedName>
</protein>
<dbReference type="InterPro" id="IPR057326">
    <property type="entry name" value="KR_dom"/>
</dbReference>
<dbReference type="InterPro" id="IPR020904">
    <property type="entry name" value="Sc_DH/Rdtase_CS"/>
</dbReference>
<accession>A0A0H5NGC0</accession>
<dbReference type="CDD" id="cd05233">
    <property type="entry name" value="SDR_c"/>
    <property type="match status" value="1"/>
</dbReference>
<dbReference type="GO" id="GO:0047936">
    <property type="term" value="F:glucose 1-dehydrogenase [NAD(P)+] activity"/>
    <property type="evidence" value="ECO:0007669"/>
    <property type="project" value="UniProtKB-EC"/>
</dbReference>
<keyword evidence="2 5" id="KW-0560">Oxidoreductase</keyword>
<sequence length="303" mass="30908">MNPTSTGRVAVVTGAAGSIGSAIAAHLAADGARVVLTDRDGAGAERRAAAIRDAGGDAVAAVCDQTDPGEVDRLFGEVVGDQLDICVANAGYGRAGSVLNQDLREWQRHVDVNLTGTFLVCRAAARTMAAHGRGGSIVINASTAAVRPCTLFAAYAASKAGADMFARCLADELGPLGIRVNTICPGVIQTGMTGPILGADGGRAQAVLEAETPLGRVGDPEDVAEAVAFLVGDGARFITGASILIDGGQTLRGYPRWFVNDDPATPDPQWRIISDPPAPGRAFTALGRTTSASTSRTPESSTP</sequence>
<evidence type="ECO:0000313" key="6">
    <source>
        <dbReference type="Proteomes" id="UP000057820"/>
    </source>
</evidence>
<feature type="compositionally biased region" description="Polar residues" evidence="3">
    <location>
        <begin position="287"/>
        <end position="303"/>
    </location>
</feature>
<proteinExistence type="inferred from homology"/>
<dbReference type="EC" id="1.1.1.47" evidence="5"/>
<dbReference type="PANTHER" id="PTHR43669:SF3">
    <property type="entry name" value="ALCOHOL DEHYDROGENASE, PUTATIVE (AFU_ORTHOLOGUE AFUA_3G03445)-RELATED"/>
    <property type="match status" value="1"/>
</dbReference>
<evidence type="ECO:0000313" key="5">
    <source>
        <dbReference type="EMBL" id="CRY74538.1"/>
    </source>
</evidence>
<feature type="domain" description="Ketoreductase" evidence="4">
    <location>
        <begin position="8"/>
        <end position="210"/>
    </location>
</feature>
<dbReference type="KEGG" id="nfr:ERS450000_00733"/>
<evidence type="ECO:0000256" key="3">
    <source>
        <dbReference type="SAM" id="MobiDB-lite"/>
    </source>
</evidence>
<gene>
    <name evidence="5" type="ORF">ERS450000_00733</name>
</gene>
<feature type="region of interest" description="Disordered" evidence="3">
    <location>
        <begin position="274"/>
        <end position="303"/>
    </location>
</feature>
<dbReference type="PROSITE" id="PS00061">
    <property type="entry name" value="ADH_SHORT"/>
    <property type="match status" value="1"/>
</dbReference>
<evidence type="ECO:0000256" key="1">
    <source>
        <dbReference type="ARBA" id="ARBA00006484"/>
    </source>
</evidence>
<evidence type="ECO:0000256" key="2">
    <source>
        <dbReference type="ARBA" id="ARBA00023002"/>
    </source>
</evidence>
<reference evidence="6" key="1">
    <citation type="submission" date="2015-03" db="EMBL/GenBank/DDBJ databases">
        <authorList>
            <consortium name="Pathogen Informatics"/>
        </authorList>
    </citation>
    <scope>NUCLEOTIDE SEQUENCE [LARGE SCALE GENOMIC DNA]</scope>
    <source>
        <strain evidence="6">NCTC11134</strain>
    </source>
</reference>
<dbReference type="PRINTS" id="PR00081">
    <property type="entry name" value="GDHRDH"/>
</dbReference>